<evidence type="ECO:0000313" key="1">
    <source>
        <dbReference type="EMBL" id="SVD39973.1"/>
    </source>
</evidence>
<organism evidence="1">
    <name type="scientific">marine metagenome</name>
    <dbReference type="NCBI Taxonomy" id="408172"/>
    <lineage>
        <taxon>unclassified sequences</taxon>
        <taxon>metagenomes</taxon>
        <taxon>ecological metagenomes</taxon>
    </lineage>
</organism>
<proteinExistence type="predicted"/>
<dbReference type="EMBL" id="UINC01148215">
    <property type="protein sequence ID" value="SVD39973.1"/>
    <property type="molecule type" value="Genomic_DNA"/>
</dbReference>
<gene>
    <name evidence="1" type="ORF">METZ01_LOCUS392827</name>
</gene>
<dbReference type="AlphaFoldDB" id="A0A382V0G5"/>
<protein>
    <submittedName>
        <fullName evidence="1">Uncharacterized protein</fullName>
    </submittedName>
</protein>
<accession>A0A382V0G5</accession>
<name>A0A382V0G5_9ZZZZ</name>
<sequence length="88" mass="9581">MAFPLGWGFTGEGGETYRMADSDRHGAAVDAELSSLASQLEALIRRIEDLATGAVVIGRDEAADRSGLNEVERHLRSALRELNRARRA</sequence>
<reference evidence="1" key="1">
    <citation type="submission" date="2018-05" db="EMBL/GenBank/DDBJ databases">
        <authorList>
            <person name="Lanie J.A."/>
            <person name="Ng W.-L."/>
            <person name="Kazmierczak K.M."/>
            <person name="Andrzejewski T.M."/>
            <person name="Davidsen T.M."/>
            <person name="Wayne K.J."/>
            <person name="Tettelin H."/>
            <person name="Glass J.I."/>
            <person name="Rusch D."/>
            <person name="Podicherti R."/>
            <person name="Tsui H.-C.T."/>
            <person name="Winkler M.E."/>
        </authorList>
    </citation>
    <scope>NUCLEOTIDE SEQUENCE</scope>
</reference>